<gene>
    <name evidence="1" type="ORF">DCAR_0934570</name>
</gene>
<dbReference type="EMBL" id="CP093351">
    <property type="protein sequence ID" value="WOH15037.1"/>
    <property type="molecule type" value="Genomic_DNA"/>
</dbReference>
<dbReference type="Proteomes" id="UP000077755">
    <property type="component" value="Chromosome 9"/>
</dbReference>
<accession>A0AAF1BFK9</accession>
<name>A0AAF1BFK9_DAUCS</name>
<evidence type="ECO:0000313" key="2">
    <source>
        <dbReference type="Proteomes" id="UP000077755"/>
    </source>
</evidence>
<sequence>MMMGQITMMQITVMQIMVMQRTVMLRQIMVMQIRMMLILLSRKLKNQPMDQIGFLADQEYPEKERRNI</sequence>
<reference evidence="1" key="2">
    <citation type="submission" date="2022-03" db="EMBL/GenBank/DDBJ databases">
        <title>Draft title - Genomic analysis of global carrot germplasm unveils the trajectory of domestication and the origin of high carotenoid orange carrot.</title>
        <authorList>
            <person name="Iorizzo M."/>
            <person name="Ellison S."/>
            <person name="Senalik D."/>
            <person name="Macko-Podgorni A."/>
            <person name="Grzebelus D."/>
            <person name="Bostan H."/>
            <person name="Rolling W."/>
            <person name="Curaba J."/>
            <person name="Simon P."/>
        </authorList>
    </citation>
    <scope>NUCLEOTIDE SEQUENCE</scope>
    <source>
        <tissue evidence="1">Leaf</tissue>
    </source>
</reference>
<protein>
    <submittedName>
        <fullName evidence="1">Uncharacterized protein</fullName>
    </submittedName>
</protein>
<evidence type="ECO:0000313" key="1">
    <source>
        <dbReference type="EMBL" id="WOH15037.1"/>
    </source>
</evidence>
<keyword evidence="2" id="KW-1185">Reference proteome</keyword>
<organism evidence="1 2">
    <name type="scientific">Daucus carota subsp. sativus</name>
    <name type="common">Carrot</name>
    <dbReference type="NCBI Taxonomy" id="79200"/>
    <lineage>
        <taxon>Eukaryota</taxon>
        <taxon>Viridiplantae</taxon>
        <taxon>Streptophyta</taxon>
        <taxon>Embryophyta</taxon>
        <taxon>Tracheophyta</taxon>
        <taxon>Spermatophyta</taxon>
        <taxon>Magnoliopsida</taxon>
        <taxon>eudicotyledons</taxon>
        <taxon>Gunneridae</taxon>
        <taxon>Pentapetalae</taxon>
        <taxon>asterids</taxon>
        <taxon>campanulids</taxon>
        <taxon>Apiales</taxon>
        <taxon>Apiaceae</taxon>
        <taxon>Apioideae</taxon>
        <taxon>Scandiceae</taxon>
        <taxon>Daucinae</taxon>
        <taxon>Daucus</taxon>
        <taxon>Daucus sect. Daucus</taxon>
    </lineage>
</organism>
<reference evidence="1" key="1">
    <citation type="journal article" date="2016" name="Nat. Genet.">
        <title>A high-quality carrot genome assembly provides new insights into carotenoid accumulation and asterid genome evolution.</title>
        <authorList>
            <person name="Iorizzo M."/>
            <person name="Ellison S."/>
            <person name="Senalik D."/>
            <person name="Zeng P."/>
            <person name="Satapoomin P."/>
            <person name="Huang J."/>
            <person name="Bowman M."/>
            <person name="Iovene M."/>
            <person name="Sanseverino W."/>
            <person name="Cavagnaro P."/>
            <person name="Yildiz M."/>
            <person name="Macko-Podgorni A."/>
            <person name="Moranska E."/>
            <person name="Grzebelus E."/>
            <person name="Grzebelus D."/>
            <person name="Ashrafi H."/>
            <person name="Zheng Z."/>
            <person name="Cheng S."/>
            <person name="Spooner D."/>
            <person name="Van Deynze A."/>
            <person name="Simon P."/>
        </authorList>
    </citation>
    <scope>NUCLEOTIDE SEQUENCE</scope>
    <source>
        <tissue evidence="1">Leaf</tissue>
    </source>
</reference>
<proteinExistence type="predicted"/>
<dbReference type="AlphaFoldDB" id="A0AAF1BFK9"/>